<feature type="domain" description="Cell wall hydrolase SleB" evidence="2">
    <location>
        <begin position="96"/>
        <end position="203"/>
    </location>
</feature>
<feature type="chain" id="PRO_5022685340" evidence="1">
    <location>
        <begin position="27"/>
        <end position="207"/>
    </location>
</feature>
<keyword evidence="4" id="KW-1185">Reference proteome</keyword>
<keyword evidence="3" id="KW-0378">Hydrolase</keyword>
<dbReference type="Pfam" id="PF07486">
    <property type="entry name" value="Hydrolase_2"/>
    <property type="match status" value="1"/>
</dbReference>
<dbReference type="EMBL" id="CP042382">
    <property type="protein sequence ID" value="QEA39554.1"/>
    <property type="molecule type" value="Genomic_DNA"/>
</dbReference>
<dbReference type="RefSeq" id="WP_147184605.1">
    <property type="nucleotide sequence ID" value="NZ_CP042382.1"/>
</dbReference>
<feature type="signal peptide" evidence="1">
    <location>
        <begin position="1"/>
        <end position="26"/>
    </location>
</feature>
<dbReference type="OrthoDB" id="9785345at2"/>
<evidence type="ECO:0000313" key="3">
    <source>
        <dbReference type="EMBL" id="QEA39554.1"/>
    </source>
</evidence>
<dbReference type="KEGG" id="paur:FGL86_11010"/>
<dbReference type="InterPro" id="IPR042047">
    <property type="entry name" value="SleB_dom1"/>
</dbReference>
<reference evidence="3 4" key="1">
    <citation type="submission" date="2019-06" db="EMBL/GenBank/DDBJ databases">
        <title>Genome analyses of bacteria isolated from kimchi.</title>
        <authorList>
            <person name="Lee S."/>
            <person name="Ahn S."/>
            <person name="Roh S."/>
        </authorList>
    </citation>
    <scope>NUCLEOTIDE SEQUENCE [LARGE SCALE GENOMIC DNA]</scope>
    <source>
        <strain evidence="3 4">CBA4606</strain>
    </source>
</reference>
<dbReference type="InterPro" id="IPR011105">
    <property type="entry name" value="Cell_wall_hydrolase_SleB"/>
</dbReference>
<evidence type="ECO:0000256" key="1">
    <source>
        <dbReference type="SAM" id="SignalP"/>
    </source>
</evidence>
<evidence type="ECO:0000259" key="2">
    <source>
        <dbReference type="Pfam" id="PF07486"/>
    </source>
</evidence>
<dbReference type="GO" id="GO:0016787">
    <property type="term" value="F:hydrolase activity"/>
    <property type="evidence" value="ECO:0007669"/>
    <property type="project" value="UniProtKB-KW"/>
</dbReference>
<dbReference type="Proteomes" id="UP000321272">
    <property type="component" value="Chromosome"/>
</dbReference>
<sequence>MKQRTRIRWLVALLLVVPLLASQALAVDQEKRAEVAKKKAEVLEQSIVAEGGDVSPDPSMTITKPGIQAVDPAGKAPLDNAITCMARSLYWETKGQNAATMEAVANVMMNRLSSDEFPDTICEVVKQGGEQGACQFSWWCDGRADEVKEEDSYLIVKEVTRKALNQQLEDRTDGALFFHQRSISPRWASAFLRTAEVGKLLFYKPQD</sequence>
<proteinExistence type="predicted"/>
<evidence type="ECO:0000313" key="4">
    <source>
        <dbReference type="Proteomes" id="UP000321272"/>
    </source>
</evidence>
<dbReference type="Gene3D" id="1.10.10.2520">
    <property type="entry name" value="Cell wall hydrolase SleB, domain 1"/>
    <property type="match status" value="1"/>
</dbReference>
<dbReference type="AlphaFoldDB" id="A0A5B8STB9"/>
<keyword evidence="1" id="KW-0732">Signal</keyword>
<organism evidence="3 4">
    <name type="scientific">Pistricoccus aurantiacus</name>
    <dbReference type="NCBI Taxonomy" id="1883414"/>
    <lineage>
        <taxon>Bacteria</taxon>
        <taxon>Pseudomonadati</taxon>
        <taxon>Pseudomonadota</taxon>
        <taxon>Gammaproteobacteria</taxon>
        <taxon>Oceanospirillales</taxon>
        <taxon>Halomonadaceae</taxon>
        <taxon>Pistricoccus</taxon>
    </lineage>
</organism>
<accession>A0A5B8STB9</accession>
<name>A0A5B8STB9_9GAMM</name>
<protein>
    <submittedName>
        <fullName evidence="3">Cell wall hydrolase</fullName>
    </submittedName>
</protein>
<gene>
    <name evidence="3" type="ORF">FGL86_11010</name>
</gene>